<keyword evidence="2" id="KW-0479">Metal-binding</keyword>
<evidence type="ECO:0000256" key="3">
    <source>
        <dbReference type="ARBA" id="ARBA00023004"/>
    </source>
</evidence>
<dbReference type="AlphaFoldDB" id="A0A1V5SIZ8"/>
<accession>A0A1V5SIZ8</accession>
<proteinExistence type="predicted"/>
<feature type="domain" description="4Fe-4S ferredoxin-type" evidence="5">
    <location>
        <begin position="217"/>
        <end position="246"/>
    </location>
</feature>
<dbReference type="InterPro" id="IPR007160">
    <property type="entry name" value="DUF362"/>
</dbReference>
<gene>
    <name evidence="6" type="ORF">BWY41_02035</name>
</gene>
<keyword evidence="4" id="KW-0411">Iron-sulfur</keyword>
<dbReference type="GO" id="GO:0046872">
    <property type="term" value="F:metal ion binding"/>
    <property type="evidence" value="ECO:0007669"/>
    <property type="project" value="UniProtKB-KW"/>
</dbReference>
<dbReference type="PANTHER" id="PTHR24960:SF83">
    <property type="entry name" value="4FE-4S FERREDOXIN-TYPE DOMAIN-CONTAINING PROTEIN"/>
    <property type="match status" value="1"/>
</dbReference>
<evidence type="ECO:0000313" key="6">
    <source>
        <dbReference type="EMBL" id="OQA54520.1"/>
    </source>
</evidence>
<dbReference type="InterPro" id="IPR050157">
    <property type="entry name" value="PSI_iron-sulfur_center"/>
</dbReference>
<evidence type="ECO:0000256" key="4">
    <source>
        <dbReference type="ARBA" id="ARBA00023014"/>
    </source>
</evidence>
<keyword evidence="1" id="KW-0004">4Fe-4S</keyword>
<dbReference type="PROSITE" id="PS00198">
    <property type="entry name" value="4FE4S_FER_1"/>
    <property type="match status" value="2"/>
</dbReference>
<dbReference type="Gene3D" id="3.30.70.20">
    <property type="match status" value="1"/>
</dbReference>
<dbReference type="Proteomes" id="UP000485569">
    <property type="component" value="Unassembled WGS sequence"/>
</dbReference>
<dbReference type="EMBL" id="MWBQ01000208">
    <property type="protein sequence ID" value="OQA54520.1"/>
    <property type="molecule type" value="Genomic_DNA"/>
</dbReference>
<evidence type="ECO:0000256" key="1">
    <source>
        <dbReference type="ARBA" id="ARBA00022485"/>
    </source>
</evidence>
<organism evidence="6">
    <name type="scientific">Candidatus Atribacter allofermentans</name>
    <dbReference type="NCBI Taxonomy" id="1852833"/>
    <lineage>
        <taxon>Bacteria</taxon>
        <taxon>Pseudomonadati</taxon>
        <taxon>Atribacterota</taxon>
        <taxon>Atribacteria</taxon>
        <taxon>Atribacterales</taxon>
        <taxon>Atribacteraceae</taxon>
        <taxon>Atribacter</taxon>
    </lineage>
</organism>
<dbReference type="PROSITE" id="PS51379">
    <property type="entry name" value="4FE4S_FER_2"/>
    <property type="match status" value="2"/>
</dbReference>
<evidence type="ECO:0000256" key="2">
    <source>
        <dbReference type="ARBA" id="ARBA00022723"/>
    </source>
</evidence>
<evidence type="ECO:0000259" key="5">
    <source>
        <dbReference type="PROSITE" id="PS51379"/>
    </source>
</evidence>
<dbReference type="SUPFAM" id="SSF54862">
    <property type="entry name" value="4Fe-4S ferredoxins"/>
    <property type="match status" value="1"/>
</dbReference>
<dbReference type="GO" id="GO:0051539">
    <property type="term" value="F:4 iron, 4 sulfur cluster binding"/>
    <property type="evidence" value="ECO:0007669"/>
    <property type="project" value="UniProtKB-KW"/>
</dbReference>
<dbReference type="PANTHER" id="PTHR24960">
    <property type="entry name" value="PHOTOSYSTEM I IRON-SULFUR CENTER-RELATED"/>
    <property type="match status" value="1"/>
</dbReference>
<dbReference type="InterPro" id="IPR017896">
    <property type="entry name" value="4Fe4S_Fe-S-bd"/>
</dbReference>
<dbReference type="Gene3D" id="3.40.50.11440">
    <property type="match status" value="1"/>
</dbReference>
<dbReference type="Pfam" id="PF12838">
    <property type="entry name" value="Fer4_7"/>
    <property type="match status" value="1"/>
</dbReference>
<sequence length="371" mass="40954">MSSPVLFVSLRADNERNSVLQKVKRMTGQLLDKRLKSGDLVAVKLHFGERGNHGFIQPVFLRYIIEEVKERGGKPFLTDTNTLYTGFRHNAVDHLETATFHGFHYATVPAPLIIADGLRGSDFFEIEINQKHFKKVKVASAIHEADFLLVVTHVKGHVEAGLGGSIKNIGMGCVARSGKQMQHGETFIPNPDSQKCIGCRRCIIHCPTQALSLDKNHKAKVQKDLCIGCAECVVYCPTGAIAISWTSSASLLQERMVEHAFGVLKDKMTKSLFINFLTDISPDCDCCDWHDASLVPDIGILGSHDLVAIDLASADLINRSIGLRDSSLSRAFQGGQDKFLDVHPVANWRTQIDYAQLIGLGNTDYSLKEIK</sequence>
<name>A0A1V5SIZ8_9BACT</name>
<reference evidence="6" key="1">
    <citation type="submission" date="2017-02" db="EMBL/GenBank/DDBJ databases">
        <title>Delving into the versatile metabolic prowess of the omnipresent phylum Bacteroidetes.</title>
        <authorList>
            <person name="Nobu M.K."/>
            <person name="Mei R."/>
            <person name="Narihiro T."/>
            <person name="Kuroda K."/>
            <person name="Liu W.-T."/>
        </authorList>
    </citation>
    <scope>NUCLEOTIDE SEQUENCE</scope>
    <source>
        <strain evidence="6">ADurb.Bin276</strain>
    </source>
</reference>
<dbReference type="InterPro" id="IPR017900">
    <property type="entry name" value="4Fe4S_Fe_S_CS"/>
</dbReference>
<comment type="caution">
    <text evidence="6">The sequence shown here is derived from an EMBL/GenBank/DDBJ whole genome shotgun (WGS) entry which is preliminary data.</text>
</comment>
<feature type="domain" description="4Fe-4S ferredoxin-type" evidence="5">
    <location>
        <begin position="187"/>
        <end position="216"/>
    </location>
</feature>
<dbReference type="Pfam" id="PF04015">
    <property type="entry name" value="DUF362"/>
    <property type="match status" value="1"/>
</dbReference>
<keyword evidence="3" id="KW-0408">Iron</keyword>
<protein>
    <submittedName>
        <fullName evidence="6">Ferredoxin-2</fullName>
    </submittedName>
</protein>